<keyword evidence="1" id="KW-0175">Coiled coil</keyword>
<evidence type="ECO:0000256" key="2">
    <source>
        <dbReference type="SAM" id="Phobius"/>
    </source>
</evidence>
<keyword evidence="2" id="KW-1133">Transmembrane helix</keyword>
<evidence type="ECO:0000313" key="3">
    <source>
        <dbReference type="EnsemblMetazoa" id="XP_014244640.1"/>
    </source>
</evidence>
<evidence type="ECO:0000313" key="4">
    <source>
        <dbReference type="Proteomes" id="UP000494040"/>
    </source>
</evidence>
<dbReference type="EnsemblMetazoa" id="XM_014389154.1">
    <property type="protein sequence ID" value="XP_014244640.1"/>
    <property type="gene ID" value="LOC106663913"/>
</dbReference>
<feature type="transmembrane region" description="Helical" evidence="2">
    <location>
        <begin position="14"/>
        <end position="32"/>
    </location>
</feature>
<proteinExistence type="predicted"/>
<sequence>MSDSDQPPSGLQNVLFSIGAGIVSTIMVWCYLHNLNSYPDGPPYCKCQYERYVEEPDWLAITGGCGDKSKNQGGTNSPSSSNNNLKKCETKKESKLIQGNENCDLAQEKIRELERRNEVKKEN</sequence>
<dbReference type="GeneID" id="106663913"/>
<reference evidence="3" key="1">
    <citation type="submission" date="2022-01" db="UniProtKB">
        <authorList>
            <consortium name="EnsemblMetazoa"/>
        </authorList>
    </citation>
    <scope>IDENTIFICATION</scope>
</reference>
<keyword evidence="2" id="KW-0812">Transmembrane</keyword>
<keyword evidence="2" id="KW-0472">Membrane</keyword>
<dbReference type="RefSeq" id="XP_014244640.1">
    <property type="nucleotide sequence ID" value="XM_014389154.1"/>
</dbReference>
<name>A0A8I6RGP4_CIMLE</name>
<dbReference type="Proteomes" id="UP000494040">
    <property type="component" value="Unassembled WGS sequence"/>
</dbReference>
<keyword evidence="4" id="KW-1185">Reference proteome</keyword>
<organism evidence="3 4">
    <name type="scientific">Cimex lectularius</name>
    <name type="common">Bed bug</name>
    <name type="synonym">Acanthia lectularia</name>
    <dbReference type="NCBI Taxonomy" id="79782"/>
    <lineage>
        <taxon>Eukaryota</taxon>
        <taxon>Metazoa</taxon>
        <taxon>Ecdysozoa</taxon>
        <taxon>Arthropoda</taxon>
        <taxon>Hexapoda</taxon>
        <taxon>Insecta</taxon>
        <taxon>Pterygota</taxon>
        <taxon>Neoptera</taxon>
        <taxon>Paraneoptera</taxon>
        <taxon>Hemiptera</taxon>
        <taxon>Heteroptera</taxon>
        <taxon>Panheteroptera</taxon>
        <taxon>Cimicomorpha</taxon>
        <taxon>Cimicidae</taxon>
        <taxon>Cimex</taxon>
    </lineage>
</organism>
<feature type="coiled-coil region" evidence="1">
    <location>
        <begin position="96"/>
        <end position="123"/>
    </location>
</feature>
<dbReference type="AlphaFoldDB" id="A0A8I6RGP4"/>
<accession>A0A8I6RGP4</accession>
<evidence type="ECO:0000256" key="1">
    <source>
        <dbReference type="SAM" id="Coils"/>
    </source>
</evidence>
<protein>
    <submittedName>
        <fullName evidence="3">Uncharacterized protein</fullName>
    </submittedName>
</protein>